<reference evidence="4 5" key="1">
    <citation type="journal article" date="2008" name="Environ. Microbiol.">
        <title>The genome of Erwinia tasmaniensis strain Et1/99, a non-pathogenic bacterium in the genus Erwinia.</title>
        <authorList>
            <person name="Kube M."/>
            <person name="Migdoll A.M."/>
            <person name="Mueller I."/>
            <person name="Kuhl H."/>
            <person name="Beck A."/>
            <person name="Reinhardt R."/>
            <person name="Geider K."/>
        </authorList>
    </citation>
    <scope>NUCLEOTIDE SEQUENCE [LARGE SCALE GENOMIC DNA]</scope>
    <source>
        <strain evidence="5">DSM 17950 / CFBP 7177 / CIP 109463 / NCPPB 4357 / Et1/99</strain>
    </source>
</reference>
<name>B2VGL4_ERWT9</name>
<gene>
    <name evidence="4" type="primary">mrfF</name>
    <name evidence="4" type="ordered locus">ETA_04000</name>
</gene>
<dbReference type="InterPro" id="IPR015243">
    <property type="entry name" value="FimH_man-bd"/>
</dbReference>
<dbReference type="HOGENOM" id="CLU_833832_0_0_6"/>
<dbReference type="GO" id="GO:0043709">
    <property type="term" value="P:cell adhesion involved in single-species biofilm formation"/>
    <property type="evidence" value="ECO:0007669"/>
    <property type="project" value="TreeGrafter"/>
</dbReference>
<dbReference type="Gene3D" id="2.60.40.1090">
    <property type="entry name" value="Fimbrial-type adhesion domain"/>
    <property type="match status" value="2"/>
</dbReference>
<protein>
    <submittedName>
        <fullName evidence="4">Minor fimbrial subunit (Mannose-resistance fimbriae), MrfF protein</fullName>
    </submittedName>
</protein>
<evidence type="ECO:0000313" key="4">
    <source>
        <dbReference type="EMBL" id="CAO95446.1"/>
    </source>
</evidence>
<evidence type="ECO:0000259" key="3">
    <source>
        <dbReference type="Pfam" id="PF09160"/>
    </source>
</evidence>
<dbReference type="PANTHER" id="PTHR33420:SF26">
    <property type="entry name" value="FIMBRIAL SUBUNIT"/>
    <property type="match status" value="1"/>
</dbReference>
<dbReference type="InterPro" id="IPR036937">
    <property type="entry name" value="Adhesion_dom_fimbrial_sf"/>
</dbReference>
<sequence>MRFTRLSTRSTPGLVAAALLFFISLDASAYTCRNKQTGQSLKGGNSSVTVPISRTLTFGEQVVFDIGQYYECKNDNPGTYSDYMETQANASSTTLPTAFDTGALINGGKYDFPLPQVNVFTLPKGGDSNYHNVPIQVYYSMKDTPGQLVKISKGQTLATLQLHKYATTTGGPQDPQDFTWNIIAANDSIFTSGSCEINGGRNIDIDFGQVARWQLTSAGSYSPFRRQVEVPYNCNNPVSMSVAITLSADSATFASDTIKTSNANLGVQMLQGGQLVKPGDSVHTQLVSGIGRSQFEFVLLKNANSTVDTGDFTGSAVLVMSAD</sequence>
<keyword evidence="5" id="KW-1185">Reference proteome</keyword>
<dbReference type="RefSeq" id="WP_012440158.1">
    <property type="nucleotide sequence ID" value="NC_010694.1"/>
</dbReference>
<dbReference type="KEGG" id="eta:ETA_04000"/>
<dbReference type="InterPro" id="IPR008966">
    <property type="entry name" value="Adhesion_dom_sf"/>
</dbReference>
<proteinExistence type="predicted"/>
<dbReference type="Proteomes" id="UP000001726">
    <property type="component" value="Chromosome"/>
</dbReference>
<feature type="chain" id="PRO_5002784173" evidence="1">
    <location>
        <begin position="30"/>
        <end position="323"/>
    </location>
</feature>
<feature type="domain" description="FimH mannose-binding" evidence="3">
    <location>
        <begin position="32"/>
        <end position="181"/>
    </location>
</feature>
<dbReference type="InterPro" id="IPR050263">
    <property type="entry name" value="Bact_Fimbrial_Adh_Pro"/>
</dbReference>
<accession>B2VGL4</accession>
<feature type="signal peptide" evidence="1">
    <location>
        <begin position="1"/>
        <end position="29"/>
    </location>
</feature>
<evidence type="ECO:0000256" key="1">
    <source>
        <dbReference type="SAM" id="SignalP"/>
    </source>
</evidence>
<evidence type="ECO:0000313" key="5">
    <source>
        <dbReference type="Proteomes" id="UP000001726"/>
    </source>
</evidence>
<evidence type="ECO:0000259" key="2">
    <source>
        <dbReference type="Pfam" id="PF00419"/>
    </source>
</evidence>
<dbReference type="GO" id="GO:0009289">
    <property type="term" value="C:pilus"/>
    <property type="evidence" value="ECO:0007669"/>
    <property type="project" value="InterPro"/>
</dbReference>
<organism evidence="4 5">
    <name type="scientific">Erwinia tasmaniensis (strain DSM 17950 / CFBP 7177 / CIP 109463 / NCPPB 4357 / Et1/99)</name>
    <dbReference type="NCBI Taxonomy" id="465817"/>
    <lineage>
        <taxon>Bacteria</taxon>
        <taxon>Pseudomonadati</taxon>
        <taxon>Pseudomonadota</taxon>
        <taxon>Gammaproteobacteria</taxon>
        <taxon>Enterobacterales</taxon>
        <taxon>Erwiniaceae</taxon>
        <taxon>Erwinia</taxon>
    </lineage>
</organism>
<dbReference type="PANTHER" id="PTHR33420">
    <property type="entry name" value="FIMBRIAL SUBUNIT ELFA-RELATED"/>
    <property type="match status" value="1"/>
</dbReference>
<dbReference type="STRING" id="465817.ETA_04000"/>
<feature type="domain" description="Fimbrial-type adhesion" evidence="2">
    <location>
        <begin position="193"/>
        <end position="320"/>
    </location>
</feature>
<keyword evidence="1" id="KW-0732">Signal</keyword>
<dbReference type="EMBL" id="CU468135">
    <property type="protein sequence ID" value="CAO95446.1"/>
    <property type="molecule type" value="Genomic_DNA"/>
</dbReference>
<dbReference type="Pfam" id="PF00419">
    <property type="entry name" value="Fimbrial"/>
    <property type="match status" value="1"/>
</dbReference>
<dbReference type="Pfam" id="PF09160">
    <property type="entry name" value="FimH_man-bind"/>
    <property type="match status" value="1"/>
</dbReference>
<dbReference type="SUPFAM" id="SSF49401">
    <property type="entry name" value="Bacterial adhesins"/>
    <property type="match status" value="2"/>
</dbReference>
<dbReference type="InterPro" id="IPR000259">
    <property type="entry name" value="Adhesion_dom_fimbrial"/>
</dbReference>
<dbReference type="AlphaFoldDB" id="B2VGL4"/>
<dbReference type="eggNOG" id="COG3539">
    <property type="taxonomic scope" value="Bacteria"/>
</dbReference>